<accession>A0A6G1HQW5</accession>
<evidence type="ECO:0000313" key="3">
    <source>
        <dbReference type="Proteomes" id="UP000799640"/>
    </source>
</evidence>
<evidence type="ECO:0000256" key="1">
    <source>
        <dbReference type="SAM" id="MobiDB-lite"/>
    </source>
</evidence>
<dbReference type="EMBL" id="ML996700">
    <property type="protein sequence ID" value="KAF2398410.1"/>
    <property type="molecule type" value="Genomic_DNA"/>
</dbReference>
<protein>
    <submittedName>
        <fullName evidence="2">Uncharacterized protein</fullName>
    </submittedName>
</protein>
<sequence length="241" mass="25967">MCLAELNVSLNSCQHRWYHLLRSCAPNINLHTCPTRLALEGWEIKCGFCPFCAAWPLPDGEFLLFGGLHPPPEAHSRHNSTSTTSTTGPSSPESSSRPSSSETVFSPRLARRTVTAPLESSSGSWTAQLSRANSVATASTPTSPHHHVHLAARMSGSGESGAKNRAMNQRVDAYFAALPLRVREADRRASEGAAGEEVCSTDETEEDRRASIVARGKGGAKKAWGGVKRKSKDWGGLFKKA</sequence>
<reference evidence="2" key="1">
    <citation type="journal article" date="2020" name="Stud. Mycol.">
        <title>101 Dothideomycetes genomes: a test case for predicting lifestyles and emergence of pathogens.</title>
        <authorList>
            <person name="Haridas S."/>
            <person name="Albert R."/>
            <person name="Binder M."/>
            <person name="Bloem J."/>
            <person name="Labutti K."/>
            <person name="Salamov A."/>
            <person name="Andreopoulos B."/>
            <person name="Baker S."/>
            <person name="Barry K."/>
            <person name="Bills G."/>
            <person name="Bluhm B."/>
            <person name="Cannon C."/>
            <person name="Castanera R."/>
            <person name="Culley D."/>
            <person name="Daum C."/>
            <person name="Ezra D."/>
            <person name="Gonzalez J."/>
            <person name="Henrissat B."/>
            <person name="Kuo A."/>
            <person name="Liang C."/>
            <person name="Lipzen A."/>
            <person name="Lutzoni F."/>
            <person name="Magnuson J."/>
            <person name="Mondo S."/>
            <person name="Nolan M."/>
            <person name="Ohm R."/>
            <person name="Pangilinan J."/>
            <person name="Park H.-J."/>
            <person name="Ramirez L."/>
            <person name="Alfaro M."/>
            <person name="Sun H."/>
            <person name="Tritt A."/>
            <person name="Yoshinaga Y."/>
            <person name="Zwiers L.-H."/>
            <person name="Turgeon B."/>
            <person name="Goodwin S."/>
            <person name="Spatafora J."/>
            <person name="Crous P."/>
            <person name="Grigoriev I."/>
        </authorList>
    </citation>
    <scope>NUCLEOTIDE SEQUENCE</scope>
    <source>
        <strain evidence="2">CBS 262.69</strain>
    </source>
</reference>
<evidence type="ECO:0000313" key="2">
    <source>
        <dbReference type="EMBL" id="KAF2398410.1"/>
    </source>
</evidence>
<proteinExistence type="predicted"/>
<dbReference type="OrthoDB" id="3942453at2759"/>
<name>A0A6G1HQW5_9PEZI</name>
<feature type="region of interest" description="Disordered" evidence="1">
    <location>
        <begin position="188"/>
        <end position="227"/>
    </location>
</feature>
<feature type="compositionally biased region" description="Low complexity" evidence="1">
    <location>
        <begin position="80"/>
        <end position="107"/>
    </location>
</feature>
<dbReference type="AlphaFoldDB" id="A0A6G1HQW5"/>
<dbReference type="Proteomes" id="UP000799640">
    <property type="component" value="Unassembled WGS sequence"/>
</dbReference>
<keyword evidence="3" id="KW-1185">Reference proteome</keyword>
<gene>
    <name evidence="2" type="ORF">EJ06DRAFT_107327</name>
</gene>
<organism evidence="2 3">
    <name type="scientific">Trichodelitschia bisporula</name>
    <dbReference type="NCBI Taxonomy" id="703511"/>
    <lineage>
        <taxon>Eukaryota</taxon>
        <taxon>Fungi</taxon>
        <taxon>Dikarya</taxon>
        <taxon>Ascomycota</taxon>
        <taxon>Pezizomycotina</taxon>
        <taxon>Dothideomycetes</taxon>
        <taxon>Dothideomycetes incertae sedis</taxon>
        <taxon>Phaeotrichales</taxon>
        <taxon>Phaeotrichaceae</taxon>
        <taxon>Trichodelitschia</taxon>
    </lineage>
</organism>
<feature type="region of interest" description="Disordered" evidence="1">
    <location>
        <begin position="73"/>
        <end position="110"/>
    </location>
</feature>